<dbReference type="SUPFAM" id="SSF53335">
    <property type="entry name" value="S-adenosyl-L-methionine-dependent methyltransferases"/>
    <property type="match status" value="1"/>
</dbReference>
<dbReference type="OrthoDB" id="43862at2"/>
<keyword evidence="3" id="KW-1185">Reference proteome</keyword>
<name>A0A5C4SYP7_9BACL</name>
<dbReference type="AlphaFoldDB" id="A0A5C4SYP7"/>
<dbReference type="InterPro" id="IPR029063">
    <property type="entry name" value="SAM-dependent_MTases_sf"/>
</dbReference>
<dbReference type="GO" id="GO:0032259">
    <property type="term" value="P:methylation"/>
    <property type="evidence" value="ECO:0007669"/>
    <property type="project" value="UniProtKB-KW"/>
</dbReference>
<protein>
    <submittedName>
        <fullName evidence="2">Class I SAM-dependent methyltransferase</fullName>
    </submittedName>
</protein>
<organism evidence="2 3">
    <name type="scientific">Paenibacillus hemerocallicola</name>
    <dbReference type="NCBI Taxonomy" id="1172614"/>
    <lineage>
        <taxon>Bacteria</taxon>
        <taxon>Bacillati</taxon>
        <taxon>Bacillota</taxon>
        <taxon>Bacilli</taxon>
        <taxon>Bacillales</taxon>
        <taxon>Paenibacillaceae</taxon>
        <taxon>Paenibacillus</taxon>
    </lineage>
</organism>
<dbReference type="InterPro" id="IPR013216">
    <property type="entry name" value="Methyltransf_11"/>
</dbReference>
<keyword evidence="2" id="KW-0489">Methyltransferase</keyword>
<dbReference type="EMBL" id="VDCQ01000075">
    <property type="protein sequence ID" value="TNJ61376.1"/>
    <property type="molecule type" value="Genomic_DNA"/>
</dbReference>
<keyword evidence="2" id="KW-0808">Transferase</keyword>
<accession>A0A5C4SYP7</accession>
<gene>
    <name evidence="2" type="ORF">FE784_34455</name>
</gene>
<dbReference type="GO" id="GO:0008757">
    <property type="term" value="F:S-adenosylmethionine-dependent methyltransferase activity"/>
    <property type="evidence" value="ECO:0007669"/>
    <property type="project" value="InterPro"/>
</dbReference>
<evidence type="ECO:0000259" key="1">
    <source>
        <dbReference type="Pfam" id="PF08241"/>
    </source>
</evidence>
<reference evidence="2 3" key="1">
    <citation type="submission" date="2019-05" db="EMBL/GenBank/DDBJ databases">
        <title>We sequenced the genome of Paenibacillus hemerocallicola KCTC 33185 for further insight into its adaptation and study the phylogeny of Paenibacillus.</title>
        <authorList>
            <person name="Narsing Rao M.P."/>
        </authorList>
    </citation>
    <scope>NUCLEOTIDE SEQUENCE [LARGE SCALE GENOMIC DNA]</scope>
    <source>
        <strain evidence="2 3">KCTC 33185</strain>
    </source>
</reference>
<dbReference type="Pfam" id="PF08241">
    <property type="entry name" value="Methyltransf_11"/>
    <property type="match status" value="1"/>
</dbReference>
<evidence type="ECO:0000313" key="3">
    <source>
        <dbReference type="Proteomes" id="UP000307943"/>
    </source>
</evidence>
<comment type="caution">
    <text evidence="2">The sequence shown here is derived from an EMBL/GenBank/DDBJ whole genome shotgun (WGS) entry which is preliminary data.</text>
</comment>
<dbReference type="Proteomes" id="UP000307943">
    <property type="component" value="Unassembled WGS sequence"/>
</dbReference>
<proteinExistence type="predicted"/>
<evidence type="ECO:0000313" key="2">
    <source>
        <dbReference type="EMBL" id="TNJ61376.1"/>
    </source>
</evidence>
<sequence>MLYFPYICLSEEMHELDGAEHPQCEQPHRIIKEVVRVLKPGGKFVAVPRSDGIPAVML</sequence>
<feature type="domain" description="Methyltransferase type 11" evidence="1">
    <location>
        <begin position="24"/>
        <end position="45"/>
    </location>
</feature>